<name>A0ABS3SK56_9CELL</name>
<sequence length="89" mass="9556">MAYPDSARRATAVSTIQRSSGAANHGRSTPDPYIAQRWTDRHTDVCPTSRDSSGTYCGSVAVITAISRFGWSVSPSRAVLSPRTSIPSR</sequence>
<organism evidence="2 3">
    <name type="scientific">Cellulomonas fengjieae</name>
    <dbReference type="NCBI Taxonomy" id="2819978"/>
    <lineage>
        <taxon>Bacteria</taxon>
        <taxon>Bacillati</taxon>
        <taxon>Actinomycetota</taxon>
        <taxon>Actinomycetes</taxon>
        <taxon>Micrococcales</taxon>
        <taxon>Cellulomonadaceae</taxon>
        <taxon>Cellulomonas</taxon>
    </lineage>
</organism>
<protein>
    <submittedName>
        <fullName evidence="2">Uncharacterized protein</fullName>
    </submittedName>
</protein>
<evidence type="ECO:0000313" key="3">
    <source>
        <dbReference type="Proteomes" id="UP000678317"/>
    </source>
</evidence>
<proteinExistence type="predicted"/>
<keyword evidence="3" id="KW-1185">Reference proteome</keyword>
<reference evidence="2 3" key="1">
    <citation type="submission" date="2021-03" db="EMBL/GenBank/DDBJ databases">
        <title>novel species in genus Cellulomonas.</title>
        <authorList>
            <person name="Zhang G."/>
        </authorList>
    </citation>
    <scope>NUCLEOTIDE SEQUENCE [LARGE SCALE GENOMIC DNA]</scope>
    <source>
        <strain evidence="3">zg-ZUI188</strain>
    </source>
</reference>
<comment type="caution">
    <text evidence="2">The sequence shown here is derived from an EMBL/GenBank/DDBJ whole genome shotgun (WGS) entry which is preliminary data.</text>
</comment>
<gene>
    <name evidence="2" type="ORF">J4035_11890</name>
</gene>
<feature type="compositionally biased region" description="Polar residues" evidence="1">
    <location>
        <begin position="12"/>
        <end position="22"/>
    </location>
</feature>
<evidence type="ECO:0000256" key="1">
    <source>
        <dbReference type="SAM" id="MobiDB-lite"/>
    </source>
</evidence>
<dbReference type="RefSeq" id="WP_208289770.1">
    <property type="nucleotide sequence ID" value="NZ_CP074404.1"/>
</dbReference>
<dbReference type="EMBL" id="JAGFBM010000006">
    <property type="protein sequence ID" value="MBO3085341.1"/>
    <property type="molecule type" value="Genomic_DNA"/>
</dbReference>
<evidence type="ECO:0000313" key="2">
    <source>
        <dbReference type="EMBL" id="MBO3085341.1"/>
    </source>
</evidence>
<accession>A0ABS3SK56</accession>
<dbReference type="Proteomes" id="UP000678317">
    <property type="component" value="Unassembled WGS sequence"/>
</dbReference>
<feature type="region of interest" description="Disordered" evidence="1">
    <location>
        <begin position="1"/>
        <end position="31"/>
    </location>
</feature>